<keyword evidence="9 15" id="KW-0067">ATP-binding</keyword>
<dbReference type="EC" id="6.1.1.20" evidence="15"/>
<dbReference type="InterPro" id="IPR004532">
    <property type="entry name" value="Phe-tRNA-ligase_IIc_bsu_bact"/>
</dbReference>
<evidence type="ECO:0000256" key="12">
    <source>
        <dbReference type="ARBA" id="ARBA00022917"/>
    </source>
</evidence>
<dbReference type="SUPFAM" id="SSF56037">
    <property type="entry name" value="PheT/TilS domain"/>
    <property type="match status" value="1"/>
</dbReference>
<dbReference type="InterPro" id="IPR020825">
    <property type="entry name" value="Phe-tRNA_synthase-like_B3/B4"/>
</dbReference>
<dbReference type="GO" id="GO:0000287">
    <property type="term" value="F:magnesium ion binding"/>
    <property type="evidence" value="ECO:0007669"/>
    <property type="project" value="UniProtKB-UniRule"/>
</dbReference>
<dbReference type="PROSITE" id="PS50886">
    <property type="entry name" value="TRBD"/>
    <property type="match status" value="1"/>
</dbReference>
<gene>
    <name evidence="15" type="primary">pheT</name>
    <name evidence="20" type="ORF">F4553_006618</name>
</gene>
<feature type="region of interest" description="Disordered" evidence="17">
    <location>
        <begin position="800"/>
        <end position="825"/>
    </location>
</feature>
<evidence type="ECO:0000259" key="18">
    <source>
        <dbReference type="PROSITE" id="PS50886"/>
    </source>
</evidence>
<dbReference type="Pfam" id="PF17759">
    <property type="entry name" value="tRNA_synthFbeta"/>
    <property type="match status" value="1"/>
</dbReference>
<evidence type="ECO:0000256" key="7">
    <source>
        <dbReference type="ARBA" id="ARBA00022723"/>
    </source>
</evidence>
<dbReference type="InterPro" id="IPR005146">
    <property type="entry name" value="B3/B4_tRNA-bd"/>
</dbReference>
<keyword evidence="13 15" id="KW-0030">Aminoacyl-tRNA synthetase</keyword>
<feature type="binding site" evidence="15">
    <location>
        <position position="467"/>
    </location>
    <ligand>
        <name>Mg(2+)</name>
        <dbReference type="ChEBI" id="CHEBI:18420"/>
        <note>shared with alpha subunit</note>
    </ligand>
</feature>
<keyword evidence="21" id="KW-1185">Reference proteome</keyword>
<comment type="subunit">
    <text evidence="3 15">Tetramer of two alpha and two beta subunits.</text>
</comment>
<dbReference type="Pfam" id="PF03484">
    <property type="entry name" value="B5"/>
    <property type="match status" value="1"/>
</dbReference>
<feature type="domain" description="B5" evidence="19">
    <location>
        <begin position="414"/>
        <end position="489"/>
    </location>
</feature>
<dbReference type="Pfam" id="PF01588">
    <property type="entry name" value="tRNA_bind"/>
    <property type="match status" value="1"/>
</dbReference>
<dbReference type="FunFam" id="3.30.56.10:FF:000002">
    <property type="entry name" value="Phenylalanine--tRNA ligase beta subunit"/>
    <property type="match status" value="1"/>
</dbReference>
<dbReference type="NCBIfam" id="TIGR00472">
    <property type="entry name" value="pheT_bact"/>
    <property type="match status" value="1"/>
</dbReference>
<dbReference type="InterPro" id="IPR012340">
    <property type="entry name" value="NA-bd_OB-fold"/>
</dbReference>
<keyword evidence="11 16" id="KW-0694">RNA-binding</keyword>
<keyword evidence="6 15" id="KW-0436">Ligase</keyword>
<evidence type="ECO:0000256" key="13">
    <source>
        <dbReference type="ARBA" id="ARBA00023146"/>
    </source>
</evidence>
<evidence type="ECO:0000313" key="21">
    <source>
        <dbReference type="Proteomes" id="UP000587527"/>
    </source>
</evidence>
<evidence type="ECO:0000256" key="9">
    <source>
        <dbReference type="ARBA" id="ARBA00022840"/>
    </source>
</evidence>
<dbReference type="Proteomes" id="UP000587527">
    <property type="component" value="Unassembled WGS sequence"/>
</dbReference>
<dbReference type="GO" id="GO:0006432">
    <property type="term" value="P:phenylalanyl-tRNA aminoacylation"/>
    <property type="evidence" value="ECO:0007669"/>
    <property type="project" value="UniProtKB-UniRule"/>
</dbReference>
<evidence type="ECO:0000256" key="1">
    <source>
        <dbReference type="ARBA" id="ARBA00004496"/>
    </source>
</evidence>
<evidence type="ECO:0000256" key="10">
    <source>
        <dbReference type="ARBA" id="ARBA00022842"/>
    </source>
</evidence>
<evidence type="ECO:0000256" key="4">
    <source>
        <dbReference type="ARBA" id="ARBA00022490"/>
    </source>
</evidence>
<feature type="domain" description="TRNA-binding" evidence="18">
    <location>
        <begin position="42"/>
        <end position="159"/>
    </location>
</feature>
<comment type="cofactor">
    <cofactor evidence="15">
        <name>Mg(2+)</name>
        <dbReference type="ChEBI" id="CHEBI:18420"/>
    </cofactor>
    <text evidence="15">Binds 2 magnesium ions per tetramer.</text>
</comment>
<evidence type="ECO:0000256" key="6">
    <source>
        <dbReference type="ARBA" id="ARBA00022598"/>
    </source>
</evidence>
<reference evidence="20 21" key="1">
    <citation type="submission" date="2020-08" db="EMBL/GenBank/DDBJ databases">
        <title>Sequencing the genomes of 1000 actinobacteria strains.</title>
        <authorList>
            <person name="Klenk H.-P."/>
        </authorList>
    </citation>
    <scope>NUCLEOTIDE SEQUENCE [LARGE SCALE GENOMIC DNA]</scope>
    <source>
        <strain evidence="20 21">DSM 45362</strain>
    </source>
</reference>
<dbReference type="InterPro" id="IPR009061">
    <property type="entry name" value="DNA-bd_dom_put_sf"/>
</dbReference>
<dbReference type="Gene3D" id="3.30.56.10">
    <property type="match status" value="2"/>
</dbReference>
<feature type="compositionally biased region" description="Gly residues" evidence="17">
    <location>
        <begin position="748"/>
        <end position="761"/>
    </location>
</feature>
<feature type="binding site" evidence="15">
    <location>
        <position position="476"/>
    </location>
    <ligand>
        <name>Mg(2+)</name>
        <dbReference type="ChEBI" id="CHEBI:18420"/>
        <note>shared with alpha subunit</note>
    </ligand>
</feature>
<feature type="binding site" evidence="15">
    <location>
        <position position="473"/>
    </location>
    <ligand>
        <name>Mg(2+)</name>
        <dbReference type="ChEBI" id="CHEBI:18420"/>
        <note>shared with alpha subunit</note>
    </ligand>
</feature>
<dbReference type="HAMAP" id="MF_00283">
    <property type="entry name" value="Phe_tRNA_synth_beta1"/>
    <property type="match status" value="1"/>
</dbReference>
<dbReference type="GO" id="GO:0009328">
    <property type="term" value="C:phenylalanine-tRNA ligase complex"/>
    <property type="evidence" value="ECO:0007669"/>
    <property type="project" value="TreeGrafter"/>
</dbReference>
<evidence type="ECO:0000256" key="5">
    <source>
        <dbReference type="ARBA" id="ARBA00022555"/>
    </source>
</evidence>
<dbReference type="GO" id="GO:0004826">
    <property type="term" value="F:phenylalanine-tRNA ligase activity"/>
    <property type="evidence" value="ECO:0007669"/>
    <property type="project" value="UniProtKB-UniRule"/>
</dbReference>
<comment type="catalytic activity">
    <reaction evidence="14 15">
        <text>tRNA(Phe) + L-phenylalanine + ATP = L-phenylalanyl-tRNA(Phe) + AMP + diphosphate + H(+)</text>
        <dbReference type="Rhea" id="RHEA:19413"/>
        <dbReference type="Rhea" id="RHEA-COMP:9668"/>
        <dbReference type="Rhea" id="RHEA-COMP:9699"/>
        <dbReference type="ChEBI" id="CHEBI:15378"/>
        <dbReference type="ChEBI" id="CHEBI:30616"/>
        <dbReference type="ChEBI" id="CHEBI:33019"/>
        <dbReference type="ChEBI" id="CHEBI:58095"/>
        <dbReference type="ChEBI" id="CHEBI:78442"/>
        <dbReference type="ChEBI" id="CHEBI:78531"/>
        <dbReference type="ChEBI" id="CHEBI:456215"/>
        <dbReference type="EC" id="6.1.1.20"/>
    </reaction>
</comment>
<protein>
    <recommendedName>
        <fullName evidence="15">Phenylalanine--tRNA ligase beta subunit</fullName>
        <ecNumber evidence="15">6.1.1.20</ecNumber>
    </recommendedName>
    <alternativeName>
        <fullName evidence="15">Phenylalanyl-tRNA synthetase beta subunit</fullName>
        <shortName evidence="15">PheRS</shortName>
    </alternativeName>
</protein>
<dbReference type="InterPro" id="IPR033714">
    <property type="entry name" value="tRNA_bind_bactPheRS"/>
</dbReference>
<dbReference type="GO" id="GO:0000049">
    <property type="term" value="F:tRNA binding"/>
    <property type="evidence" value="ECO:0007669"/>
    <property type="project" value="UniProtKB-UniRule"/>
</dbReference>
<keyword evidence="12 15" id="KW-0648">Protein biosynthesis</keyword>
<keyword evidence="8 15" id="KW-0547">Nucleotide-binding</keyword>
<evidence type="ECO:0000256" key="15">
    <source>
        <dbReference type="HAMAP-Rule" id="MF_00283"/>
    </source>
</evidence>
<evidence type="ECO:0000256" key="8">
    <source>
        <dbReference type="ARBA" id="ARBA00022741"/>
    </source>
</evidence>
<evidence type="ECO:0000256" key="17">
    <source>
        <dbReference type="SAM" id="MobiDB-lite"/>
    </source>
</evidence>
<keyword evidence="7 15" id="KW-0479">Metal-binding</keyword>
<dbReference type="GO" id="GO:0005524">
    <property type="term" value="F:ATP binding"/>
    <property type="evidence" value="ECO:0007669"/>
    <property type="project" value="UniProtKB-UniRule"/>
</dbReference>
<dbReference type="SMART" id="SM00874">
    <property type="entry name" value="B5"/>
    <property type="match status" value="1"/>
</dbReference>
<comment type="subcellular location">
    <subcellularLocation>
        <location evidence="1 15">Cytoplasm</location>
    </subcellularLocation>
</comment>
<dbReference type="InterPro" id="IPR005147">
    <property type="entry name" value="tRNA_synthase_B5-dom"/>
</dbReference>
<dbReference type="Pfam" id="PF03483">
    <property type="entry name" value="B3_4"/>
    <property type="match status" value="1"/>
</dbReference>
<evidence type="ECO:0000256" key="16">
    <source>
        <dbReference type="PROSITE-ProRule" id="PRU00209"/>
    </source>
</evidence>
<dbReference type="CDD" id="cd02796">
    <property type="entry name" value="tRNA_bind_bactPheRS"/>
    <property type="match status" value="1"/>
</dbReference>
<keyword evidence="4 15" id="KW-0963">Cytoplasm</keyword>
<dbReference type="InterPro" id="IPR002547">
    <property type="entry name" value="tRNA-bd_dom"/>
</dbReference>
<name>A0A841BYF7_9ACTN</name>
<dbReference type="PANTHER" id="PTHR10947">
    <property type="entry name" value="PHENYLALANYL-TRNA SYNTHETASE BETA CHAIN AND LEUCINE-RICH REPEAT-CONTAINING PROTEIN 47"/>
    <property type="match status" value="1"/>
</dbReference>
<dbReference type="InterPro" id="IPR045060">
    <property type="entry name" value="Phe-tRNA-ligase_IIc_bsu"/>
</dbReference>
<keyword evidence="5 16" id="KW-0820">tRNA-binding</keyword>
<evidence type="ECO:0000256" key="3">
    <source>
        <dbReference type="ARBA" id="ARBA00011209"/>
    </source>
</evidence>
<dbReference type="InterPro" id="IPR045864">
    <property type="entry name" value="aa-tRNA-synth_II/BPL/LPL"/>
</dbReference>
<comment type="caution">
    <text evidence="20">The sequence shown here is derived from an EMBL/GenBank/DDBJ whole genome shotgun (WGS) entry which is preliminary data.</text>
</comment>
<dbReference type="EMBL" id="JACHMN010000003">
    <property type="protein sequence ID" value="MBB5873184.1"/>
    <property type="molecule type" value="Genomic_DNA"/>
</dbReference>
<dbReference type="SUPFAM" id="SSF50249">
    <property type="entry name" value="Nucleic acid-binding proteins"/>
    <property type="match status" value="1"/>
</dbReference>
<dbReference type="Gene3D" id="2.40.50.140">
    <property type="entry name" value="Nucleic acid-binding proteins"/>
    <property type="match status" value="1"/>
</dbReference>
<evidence type="ECO:0000313" key="20">
    <source>
        <dbReference type="EMBL" id="MBB5873184.1"/>
    </source>
</evidence>
<evidence type="ECO:0000259" key="19">
    <source>
        <dbReference type="PROSITE" id="PS51483"/>
    </source>
</evidence>
<dbReference type="CDD" id="cd00769">
    <property type="entry name" value="PheRS_beta_core"/>
    <property type="match status" value="1"/>
</dbReference>
<dbReference type="SUPFAM" id="SSF46955">
    <property type="entry name" value="Putative DNA-binding domain"/>
    <property type="match status" value="1"/>
</dbReference>
<dbReference type="InterPro" id="IPR041616">
    <property type="entry name" value="PheRS_beta_core"/>
</dbReference>
<comment type="similarity">
    <text evidence="2 15">Belongs to the phenylalanyl-tRNA synthetase beta subunit family. Type 1 subfamily.</text>
</comment>
<evidence type="ECO:0000256" key="2">
    <source>
        <dbReference type="ARBA" id="ARBA00008653"/>
    </source>
</evidence>
<organism evidence="20 21">
    <name type="scientific">Allocatelliglobosispora scoriae</name>
    <dbReference type="NCBI Taxonomy" id="643052"/>
    <lineage>
        <taxon>Bacteria</taxon>
        <taxon>Bacillati</taxon>
        <taxon>Actinomycetota</taxon>
        <taxon>Actinomycetes</taxon>
        <taxon>Micromonosporales</taxon>
        <taxon>Micromonosporaceae</taxon>
        <taxon>Allocatelliglobosispora</taxon>
    </lineage>
</organism>
<evidence type="ECO:0000256" key="11">
    <source>
        <dbReference type="ARBA" id="ARBA00022884"/>
    </source>
</evidence>
<dbReference type="SMART" id="SM00873">
    <property type="entry name" value="B3_4"/>
    <property type="match status" value="1"/>
</dbReference>
<dbReference type="PANTHER" id="PTHR10947:SF0">
    <property type="entry name" value="PHENYLALANINE--TRNA LIGASE BETA SUBUNIT"/>
    <property type="match status" value="1"/>
</dbReference>
<dbReference type="PROSITE" id="PS51483">
    <property type="entry name" value="B5"/>
    <property type="match status" value="1"/>
</dbReference>
<dbReference type="AlphaFoldDB" id="A0A841BYF7"/>
<keyword evidence="10 15" id="KW-0460">Magnesium</keyword>
<dbReference type="FunFam" id="2.40.50.140:FF:000045">
    <property type="entry name" value="Phenylalanine--tRNA ligase beta subunit"/>
    <property type="match status" value="1"/>
</dbReference>
<accession>A0A841BYF7</accession>
<feature type="binding site" evidence="15">
    <location>
        <position position="477"/>
    </location>
    <ligand>
        <name>Mg(2+)</name>
        <dbReference type="ChEBI" id="CHEBI:18420"/>
        <note>shared with alpha subunit</note>
    </ligand>
</feature>
<feature type="region of interest" description="Disordered" evidence="17">
    <location>
        <begin position="737"/>
        <end position="761"/>
    </location>
</feature>
<evidence type="ECO:0000256" key="14">
    <source>
        <dbReference type="ARBA" id="ARBA00049255"/>
    </source>
</evidence>
<sequence>MRVGLSWLREFAALPDGVTAAELDLALTNLGIEVESIVDQRTTVQGELVVGKVLTIEELTEFKKPIRFCTVDVGAANGTGEPQEIVCGASNFAVGDLVVVILPGGVLPGGFAIGARKTYGRNSHGMICSARELALSDEHEGIIVLDPAVVTAVPGDDARPVVGLDETIIEVEITPDRGYQMSVRGLARELAQSFGVAFTDPALTMSAAGTIAPAWDVTIVDQAGCDRFSARLVRGVDPSAPTPVWLQKRLVTAGVRSIDLAVDITNYIMLELGQPMHAFDADRISGGLVVRRAVAGERLTTLDGVARVLSPEDMVICDDTGPISLAAVMGGEVSEVVPGTTTSVLFEAAHWDATMVGRTARRHKLFSEAAKRWERGVDRELTLVAIERAVALLLRFGGDAAVAGDEVLDHDYPLPGTTITMDAGRPTRLIGVDYSTEQVRSLLTEVGCVVHVEGDELRVIPPSWRPDLLRPADLVEEVVRLAGVDQVPSVLPVAPPGNGLTASQRRKRSVGRALAEQGYVEVISYPFVAGSALASLGLPDNAVRLANPISEEEPLMRTSLLPPLLGALKRNLGRGQRDIALFEQGLVFHAVDAGPPPQLKVHDRPSDSEWALANESVPIQPWHVAAVLAGSPLEPAGWWGPGRAADWSDAVEAARTVLLAAGVAATEITVAPAAEAPFHPGRCAAVAVSGHIVGWAGELHPVVCAEWDLPKRGRCDGAQPRRGAAAGCHPAAGVLQLPARPDRRGPGSALGDGGGRGGGGAAVGCRSAAGVGAPLRHLRGCAARRRREVPRLQADLPCPRPYVEGRGSRRGPRLGGGGGGVPFRRHPARRVTTWVGWPTPSPPTPFSVRSQPRFAAKRGCFALRGHGLLQSVTGASGLEERDDEAGA</sequence>
<dbReference type="Gene3D" id="3.30.930.10">
    <property type="entry name" value="Bira Bifunctional Protein, Domain 2"/>
    <property type="match status" value="1"/>
</dbReference>
<proteinExistence type="inferred from homology"/>
<dbReference type="Gene3D" id="3.50.40.10">
    <property type="entry name" value="Phenylalanyl-trna Synthetase, Chain B, domain 3"/>
    <property type="match status" value="1"/>
</dbReference>
<dbReference type="SUPFAM" id="SSF55681">
    <property type="entry name" value="Class II aaRS and biotin synthetases"/>
    <property type="match status" value="1"/>
</dbReference>